<keyword evidence="11" id="KW-1185">Reference proteome</keyword>
<evidence type="ECO:0000256" key="1">
    <source>
        <dbReference type="ARBA" id="ARBA00005417"/>
    </source>
</evidence>
<evidence type="ECO:0000259" key="9">
    <source>
        <dbReference type="PROSITE" id="PS50893"/>
    </source>
</evidence>
<dbReference type="PANTHER" id="PTHR43166">
    <property type="entry name" value="AMINO ACID IMPORT ATP-BINDING PROTEIN"/>
    <property type="match status" value="1"/>
</dbReference>
<dbReference type="Gene3D" id="3.40.50.300">
    <property type="entry name" value="P-loop containing nucleotide triphosphate hydrolases"/>
    <property type="match status" value="1"/>
</dbReference>
<dbReference type="Pfam" id="PF00005">
    <property type="entry name" value="ABC_tran"/>
    <property type="match status" value="1"/>
</dbReference>
<dbReference type="Pfam" id="PF09383">
    <property type="entry name" value="NIL"/>
    <property type="match status" value="1"/>
</dbReference>
<evidence type="ECO:0000256" key="8">
    <source>
        <dbReference type="ARBA" id="ARBA00023136"/>
    </source>
</evidence>
<dbReference type="InterPro" id="IPR018449">
    <property type="entry name" value="NIL_domain"/>
</dbReference>
<keyword evidence="2" id="KW-0813">Transport</keyword>
<dbReference type="SMART" id="SM00382">
    <property type="entry name" value="AAA"/>
    <property type="match status" value="1"/>
</dbReference>
<dbReference type="PROSITE" id="PS00211">
    <property type="entry name" value="ABC_TRANSPORTER_1"/>
    <property type="match status" value="1"/>
</dbReference>
<evidence type="ECO:0000256" key="6">
    <source>
        <dbReference type="ARBA" id="ARBA00022967"/>
    </source>
</evidence>
<dbReference type="Gene3D" id="3.30.70.260">
    <property type="match status" value="1"/>
</dbReference>
<organism evidence="10 11">
    <name type="scientific">Anaerospora hongkongensis</name>
    <dbReference type="NCBI Taxonomy" id="244830"/>
    <lineage>
        <taxon>Bacteria</taxon>
        <taxon>Bacillati</taxon>
        <taxon>Bacillota</taxon>
        <taxon>Negativicutes</taxon>
        <taxon>Selenomonadales</taxon>
        <taxon>Sporomusaceae</taxon>
        <taxon>Anaerospora</taxon>
    </lineage>
</organism>
<dbReference type="InterPro" id="IPR045865">
    <property type="entry name" value="ACT-like_dom_sf"/>
</dbReference>
<dbReference type="InterPro" id="IPR017871">
    <property type="entry name" value="ABC_transporter-like_CS"/>
</dbReference>
<keyword evidence="4" id="KW-0547">Nucleotide-binding</keyword>
<dbReference type="GO" id="GO:0016887">
    <property type="term" value="F:ATP hydrolysis activity"/>
    <property type="evidence" value="ECO:0007669"/>
    <property type="project" value="InterPro"/>
</dbReference>
<dbReference type="OrthoDB" id="9772862at2"/>
<proteinExistence type="inferred from homology"/>
<dbReference type="RefSeq" id="WP_132076746.1">
    <property type="nucleotide sequence ID" value="NZ_DALYTA010000011.1"/>
</dbReference>
<protein>
    <submittedName>
        <fullName evidence="10">D-methionine transport system ATP-binding protein</fullName>
    </submittedName>
</protein>
<gene>
    <name evidence="10" type="ORF">EV210_103129</name>
</gene>
<keyword evidence="7" id="KW-0029">Amino-acid transport</keyword>
<dbReference type="GO" id="GO:0005886">
    <property type="term" value="C:plasma membrane"/>
    <property type="evidence" value="ECO:0007669"/>
    <property type="project" value="UniProtKB-ARBA"/>
</dbReference>
<dbReference type="FunFam" id="3.40.50.300:FF:000056">
    <property type="entry name" value="Cell division ATP-binding protein FtsE"/>
    <property type="match status" value="1"/>
</dbReference>
<dbReference type="SUPFAM" id="SSF55021">
    <property type="entry name" value="ACT-like"/>
    <property type="match status" value="1"/>
</dbReference>
<evidence type="ECO:0000256" key="7">
    <source>
        <dbReference type="ARBA" id="ARBA00022970"/>
    </source>
</evidence>
<dbReference type="InterPro" id="IPR003439">
    <property type="entry name" value="ABC_transporter-like_ATP-bd"/>
</dbReference>
<reference evidence="10 11" key="1">
    <citation type="submission" date="2019-03" db="EMBL/GenBank/DDBJ databases">
        <title>Genomic Encyclopedia of Type Strains, Phase IV (KMG-IV): sequencing the most valuable type-strain genomes for metagenomic binning, comparative biology and taxonomic classification.</title>
        <authorList>
            <person name="Goeker M."/>
        </authorList>
    </citation>
    <scope>NUCLEOTIDE SEQUENCE [LARGE SCALE GENOMIC DNA]</scope>
    <source>
        <strain evidence="10 11">DSM 15969</strain>
    </source>
</reference>
<dbReference type="InterPro" id="IPR003593">
    <property type="entry name" value="AAA+_ATPase"/>
</dbReference>
<evidence type="ECO:0000313" key="11">
    <source>
        <dbReference type="Proteomes" id="UP000295063"/>
    </source>
</evidence>
<dbReference type="SMART" id="SM00930">
    <property type="entry name" value="NIL"/>
    <property type="match status" value="1"/>
</dbReference>
<dbReference type="PANTHER" id="PTHR43166:SF30">
    <property type="entry name" value="METHIONINE IMPORT ATP-BINDING PROTEIN METN"/>
    <property type="match status" value="1"/>
</dbReference>
<dbReference type="CDD" id="cd03258">
    <property type="entry name" value="ABC_MetN_methionine_transporter"/>
    <property type="match status" value="1"/>
</dbReference>
<evidence type="ECO:0000256" key="4">
    <source>
        <dbReference type="ARBA" id="ARBA00022741"/>
    </source>
</evidence>
<dbReference type="EMBL" id="SLUI01000003">
    <property type="protein sequence ID" value="TCL38655.1"/>
    <property type="molecule type" value="Genomic_DNA"/>
</dbReference>
<dbReference type="InterPro" id="IPR027417">
    <property type="entry name" value="P-loop_NTPase"/>
</dbReference>
<dbReference type="GO" id="GO:0006865">
    <property type="term" value="P:amino acid transport"/>
    <property type="evidence" value="ECO:0007669"/>
    <property type="project" value="UniProtKB-KW"/>
</dbReference>
<keyword evidence="6" id="KW-1278">Translocase</keyword>
<evidence type="ECO:0000256" key="3">
    <source>
        <dbReference type="ARBA" id="ARBA00022475"/>
    </source>
</evidence>
<evidence type="ECO:0000256" key="2">
    <source>
        <dbReference type="ARBA" id="ARBA00022448"/>
    </source>
</evidence>
<sequence length="335" mass="36526">MIHLQAISVTFGEHIRTVSAVKQVSLKIEQGEIFGIVGTSGAGKSTLLRTINLLQRPTSGQVVIDGTDITGYSGEKLRNVRLQMGMIFQHFNLIHTKSVFDNVAFTLKAAGKSKQEIQERVPKLLELVGLADKSAAYPGQLSGGQKQRVGIARALANDPKILLCDEPTSALDLETTNSILELLKDINKKTGITMVLITHEMTVVKKICDRVAVMSQGQVVENDTVLNIFANPQADFTQQLIRHSSDFAIPERLLAKLTGKVLKIIYRGEGAETPVISDAAQKFPVAINILHGKIEYITDLPLGVLLVNINGTAPAVEEAIRYIEARVDHVEVTYG</sequence>
<name>A0A4R1PZS2_9FIRM</name>
<keyword evidence="3" id="KW-1003">Cell membrane</keyword>
<keyword evidence="8" id="KW-0472">Membrane</keyword>
<comment type="similarity">
    <text evidence="1">Belongs to the ABC transporter superfamily.</text>
</comment>
<comment type="caution">
    <text evidence="10">The sequence shown here is derived from an EMBL/GenBank/DDBJ whole genome shotgun (WGS) entry which is preliminary data.</text>
</comment>
<evidence type="ECO:0000256" key="5">
    <source>
        <dbReference type="ARBA" id="ARBA00022840"/>
    </source>
</evidence>
<keyword evidence="5 10" id="KW-0067">ATP-binding</keyword>
<dbReference type="InterPro" id="IPR041701">
    <property type="entry name" value="MetN_ABC"/>
</dbReference>
<dbReference type="SUPFAM" id="SSF52540">
    <property type="entry name" value="P-loop containing nucleoside triphosphate hydrolases"/>
    <property type="match status" value="1"/>
</dbReference>
<dbReference type="AlphaFoldDB" id="A0A4R1PZS2"/>
<dbReference type="Proteomes" id="UP000295063">
    <property type="component" value="Unassembled WGS sequence"/>
</dbReference>
<dbReference type="PROSITE" id="PS50893">
    <property type="entry name" value="ABC_TRANSPORTER_2"/>
    <property type="match status" value="1"/>
</dbReference>
<accession>A0A4R1PZS2</accession>
<dbReference type="GO" id="GO:0005524">
    <property type="term" value="F:ATP binding"/>
    <property type="evidence" value="ECO:0007669"/>
    <property type="project" value="UniProtKB-KW"/>
</dbReference>
<feature type="domain" description="ABC transporter" evidence="9">
    <location>
        <begin position="4"/>
        <end position="241"/>
    </location>
</feature>
<dbReference type="InterPro" id="IPR050086">
    <property type="entry name" value="MetN_ABC_transporter-like"/>
</dbReference>
<evidence type="ECO:0000313" key="10">
    <source>
        <dbReference type="EMBL" id="TCL38655.1"/>
    </source>
</evidence>